<dbReference type="SUPFAM" id="SSF48464">
    <property type="entry name" value="ENTH/VHS domain"/>
    <property type="match status" value="1"/>
</dbReference>
<dbReference type="PROSITE" id="PS51391">
    <property type="entry name" value="CID"/>
    <property type="match status" value="1"/>
</dbReference>
<dbReference type="GO" id="GO:0005849">
    <property type="term" value="C:mRNA cleavage factor complex"/>
    <property type="evidence" value="ECO:0007669"/>
    <property type="project" value="TreeGrafter"/>
</dbReference>
<keyword evidence="5" id="KW-1185">Reference proteome</keyword>
<gene>
    <name evidence="4" type="ORF">Lalb_Chr25g0288681</name>
</gene>
<dbReference type="Gene3D" id="1.25.40.90">
    <property type="match status" value="1"/>
</dbReference>
<sequence>MDPRRRGIEPGAKKPRLINDLDRGSVLGPRPLPQRQAASGRGGDDGGGYHPQPPPHQELVVQYKTALAELTFNSKPIITNLTIIAGENLAAAKAVAGIVCSNILEAFRCTLALAENKD</sequence>
<dbReference type="PANTHER" id="PTHR15921:SF3">
    <property type="entry name" value="PRE-MRNA CLEAVAGE COMPLEX 2 PROTEIN PCF11"/>
    <property type="match status" value="1"/>
</dbReference>
<dbReference type="Proteomes" id="UP000447434">
    <property type="component" value="Chromosome 25"/>
</dbReference>
<evidence type="ECO:0000313" key="4">
    <source>
        <dbReference type="EMBL" id="KAE9585413.1"/>
    </source>
</evidence>
<evidence type="ECO:0000256" key="2">
    <source>
        <dbReference type="SAM" id="MobiDB-lite"/>
    </source>
</evidence>
<dbReference type="GO" id="GO:0003729">
    <property type="term" value="F:mRNA binding"/>
    <property type="evidence" value="ECO:0007669"/>
    <property type="project" value="InterPro"/>
</dbReference>
<dbReference type="InterPro" id="IPR008942">
    <property type="entry name" value="ENTH_VHS"/>
</dbReference>
<keyword evidence="1" id="KW-0507">mRNA processing</keyword>
<proteinExistence type="predicted"/>
<dbReference type="GO" id="GO:0005737">
    <property type="term" value="C:cytoplasm"/>
    <property type="evidence" value="ECO:0007669"/>
    <property type="project" value="TreeGrafter"/>
</dbReference>
<comment type="caution">
    <text evidence="4">The sequence shown here is derived from an EMBL/GenBank/DDBJ whole genome shotgun (WGS) entry which is preliminary data.</text>
</comment>
<reference evidence="5" key="1">
    <citation type="journal article" date="2020" name="Nat. Commun.">
        <title>Genome sequence of the cluster root forming white lupin.</title>
        <authorList>
            <person name="Hufnagel B."/>
            <person name="Marques A."/>
            <person name="Soriano A."/>
            <person name="Marques L."/>
            <person name="Divol F."/>
            <person name="Doumas P."/>
            <person name="Sallet E."/>
            <person name="Mancinotti D."/>
            <person name="Carrere S."/>
            <person name="Marande W."/>
            <person name="Arribat S."/>
            <person name="Keller J."/>
            <person name="Huneau C."/>
            <person name="Blein T."/>
            <person name="Aime D."/>
            <person name="Laguerre M."/>
            <person name="Taylor J."/>
            <person name="Schubert V."/>
            <person name="Nelson M."/>
            <person name="Geu-Flores F."/>
            <person name="Crespi M."/>
            <person name="Gallardo-Guerrero K."/>
            <person name="Delaux P.-M."/>
            <person name="Salse J."/>
            <person name="Berges H."/>
            <person name="Guyot R."/>
            <person name="Gouzy J."/>
            <person name="Peret B."/>
        </authorList>
    </citation>
    <scope>NUCLEOTIDE SEQUENCE [LARGE SCALE GENOMIC DNA]</scope>
    <source>
        <strain evidence="5">cv. Amiga</strain>
    </source>
</reference>
<dbReference type="InterPro" id="IPR006569">
    <property type="entry name" value="CID_dom"/>
</dbReference>
<feature type="region of interest" description="Disordered" evidence="2">
    <location>
        <begin position="1"/>
        <end position="56"/>
    </location>
</feature>
<feature type="domain" description="CID" evidence="3">
    <location>
        <begin position="55"/>
        <end position="118"/>
    </location>
</feature>
<dbReference type="InterPro" id="IPR045154">
    <property type="entry name" value="PCF11-like"/>
</dbReference>
<feature type="compositionally biased region" description="Basic and acidic residues" evidence="2">
    <location>
        <begin position="1"/>
        <end position="23"/>
    </location>
</feature>
<evidence type="ECO:0000313" key="5">
    <source>
        <dbReference type="Proteomes" id="UP000447434"/>
    </source>
</evidence>
<dbReference type="PANTHER" id="PTHR15921">
    <property type="entry name" value="PRE-MRNA CLEAVAGE COMPLEX II"/>
    <property type="match status" value="1"/>
</dbReference>
<dbReference type="AlphaFoldDB" id="A0A6A4MWT2"/>
<dbReference type="EMBL" id="WOCE01000025">
    <property type="protein sequence ID" value="KAE9585413.1"/>
    <property type="molecule type" value="Genomic_DNA"/>
</dbReference>
<evidence type="ECO:0000259" key="3">
    <source>
        <dbReference type="PROSITE" id="PS51391"/>
    </source>
</evidence>
<dbReference type="GO" id="GO:0000993">
    <property type="term" value="F:RNA polymerase II complex binding"/>
    <property type="evidence" value="ECO:0007669"/>
    <property type="project" value="InterPro"/>
</dbReference>
<dbReference type="GO" id="GO:0031124">
    <property type="term" value="P:mRNA 3'-end processing"/>
    <property type="evidence" value="ECO:0007669"/>
    <property type="project" value="InterPro"/>
</dbReference>
<accession>A0A6A4MWT2</accession>
<organism evidence="4 5">
    <name type="scientific">Lupinus albus</name>
    <name type="common">White lupine</name>
    <name type="synonym">Lupinus termis</name>
    <dbReference type="NCBI Taxonomy" id="3870"/>
    <lineage>
        <taxon>Eukaryota</taxon>
        <taxon>Viridiplantae</taxon>
        <taxon>Streptophyta</taxon>
        <taxon>Embryophyta</taxon>
        <taxon>Tracheophyta</taxon>
        <taxon>Spermatophyta</taxon>
        <taxon>Magnoliopsida</taxon>
        <taxon>eudicotyledons</taxon>
        <taxon>Gunneridae</taxon>
        <taxon>Pentapetalae</taxon>
        <taxon>rosids</taxon>
        <taxon>fabids</taxon>
        <taxon>Fabales</taxon>
        <taxon>Fabaceae</taxon>
        <taxon>Papilionoideae</taxon>
        <taxon>50 kb inversion clade</taxon>
        <taxon>genistoids sensu lato</taxon>
        <taxon>core genistoids</taxon>
        <taxon>Genisteae</taxon>
        <taxon>Lupinus</taxon>
    </lineage>
</organism>
<protein>
    <recommendedName>
        <fullName evidence="3">CID domain-containing protein</fullName>
    </recommendedName>
</protein>
<dbReference type="GO" id="GO:0006369">
    <property type="term" value="P:termination of RNA polymerase II transcription"/>
    <property type="evidence" value="ECO:0007669"/>
    <property type="project" value="InterPro"/>
</dbReference>
<name>A0A6A4MWT2_LUPAL</name>
<dbReference type="OrthoDB" id="907180at2759"/>
<evidence type="ECO:0000256" key="1">
    <source>
        <dbReference type="ARBA" id="ARBA00022664"/>
    </source>
</evidence>